<keyword evidence="4 15" id="KW-0410">Iron transport</keyword>
<dbReference type="InterPro" id="IPR027417">
    <property type="entry name" value="P-loop_NTPase"/>
</dbReference>
<evidence type="ECO:0000256" key="8">
    <source>
        <dbReference type="ARBA" id="ARBA00023004"/>
    </source>
</evidence>
<keyword evidence="5 15" id="KW-0812">Transmembrane</keyword>
<keyword evidence="11 15" id="KW-0472">Membrane</keyword>
<protein>
    <recommendedName>
        <fullName evidence="12 15">Ferrous iron transport protein B</fullName>
    </recommendedName>
</protein>
<feature type="transmembrane region" description="Helical" evidence="15">
    <location>
        <begin position="516"/>
        <end position="534"/>
    </location>
</feature>
<feature type="transmembrane region" description="Helical" evidence="15">
    <location>
        <begin position="337"/>
        <end position="363"/>
    </location>
</feature>
<proteinExistence type="inferred from homology"/>
<feature type="binding site" evidence="14">
    <location>
        <position position="26"/>
    </location>
    <ligand>
        <name>Mg(2+)</name>
        <dbReference type="ChEBI" id="CHEBI:18420"/>
        <label>2</label>
    </ligand>
</feature>
<evidence type="ECO:0000313" key="17">
    <source>
        <dbReference type="EMBL" id="KRO62979.1"/>
    </source>
</evidence>
<feature type="binding site" evidence="13">
    <location>
        <begin position="61"/>
        <end position="64"/>
    </location>
    <ligand>
        <name>GTP</name>
        <dbReference type="ChEBI" id="CHEBI:37565"/>
        <label>1</label>
    </ligand>
</feature>
<dbReference type="GO" id="GO:0046872">
    <property type="term" value="F:metal ion binding"/>
    <property type="evidence" value="ECO:0007669"/>
    <property type="project" value="UniProtKB-KW"/>
</dbReference>
<evidence type="ECO:0000256" key="6">
    <source>
        <dbReference type="ARBA" id="ARBA00022741"/>
    </source>
</evidence>
<feature type="transmembrane region" description="Helical" evidence="15">
    <location>
        <begin position="435"/>
        <end position="455"/>
    </location>
</feature>
<evidence type="ECO:0000256" key="9">
    <source>
        <dbReference type="ARBA" id="ARBA00023065"/>
    </source>
</evidence>
<accession>A0A0R2RS39</accession>
<dbReference type="InterPro" id="IPR011640">
    <property type="entry name" value="Fe2_transport_prot_B_C"/>
</dbReference>
<evidence type="ECO:0000256" key="11">
    <source>
        <dbReference type="ARBA" id="ARBA00023136"/>
    </source>
</evidence>
<keyword evidence="14" id="KW-0460">Magnesium</keyword>
<keyword evidence="6 13" id="KW-0547">Nucleotide-binding</keyword>
<keyword evidence="7 15" id="KW-1133">Transmembrane helix</keyword>
<dbReference type="NCBIfam" id="TIGR00437">
    <property type="entry name" value="feoB"/>
    <property type="match status" value="1"/>
</dbReference>
<evidence type="ECO:0000256" key="10">
    <source>
        <dbReference type="ARBA" id="ARBA00023134"/>
    </source>
</evidence>
<comment type="subcellular location">
    <subcellularLocation>
        <location evidence="15">Cell inner membrane</location>
        <topology evidence="15">Multi-pass membrane protein</topology>
    </subcellularLocation>
    <subcellularLocation>
        <location evidence="1">Cell membrane</location>
        <topology evidence="1">Multi-pass membrane protein</topology>
    </subcellularLocation>
</comment>
<dbReference type="GO" id="GO:0005525">
    <property type="term" value="F:GTP binding"/>
    <property type="evidence" value="ECO:0007669"/>
    <property type="project" value="UniProtKB-KW"/>
</dbReference>
<feature type="transmembrane region" description="Helical" evidence="15">
    <location>
        <begin position="573"/>
        <end position="597"/>
    </location>
</feature>
<dbReference type="InterPro" id="IPR003373">
    <property type="entry name" value="Fe2_transport_prot-B"/>
</dbReference>
<sequence>MNQDPTKRWVAVIGNPNAGKSTLFNALTGLRQRVGNYPGVTVEKRTGTAYTLHGEAIELIDLPGLYSLSPRSPDEKIAWQVLRGESPGVPRPNAVLCVVDASNLERNLFLVTQVMELGLPVLVALNMVDMAEAKGVRLRPEELSQKLGVPFIPTQAHRGKGLVELRAALGQSLTHPGPRQWTMPPPLAAAVGQIAAAWRESLPAEAQAEGKALELLAGSNRGPEGAKKLALAWRERFGKEAYDWSAAVIHARYEYVRNLLGEAGVLGNKRVASWTDWIDAAVLHPVAGWGVLAVMMLSLFVSIFSIASYPMDWIDAGFTWAGQAIENRMPAGVLRDLLVNGVLAGVGGVVIFLPQILILFFFLGLLEDSGYLARAAFLLDRVMHRVGLSGKSFIPLLSSYACAIPGIMATRTVEDPKDRLTTILIAPLMSCSARIPVYTTLIAAAVPVALVPVWGKALGMLGLYALGTGTAFLLAWLFRKKMLGGGSPPLILELPPYRRPALRTVALKMWERAVIFLRRAGTVILALSILLWFLSSFPVRSDDPTETLAGSYAGQLGLWIEPMIRPLGFDWRIGIGLVASLAAREVFVSTMSIVYHVGGEQEGLVAAMQSATWPDGAMIYTPVTCLSLLVFYVYALQCLSTVAVAKRETGGWGWPAFMMLYMTGLAYGAAWMVQIVGRALGFS</sequence>
<dbReference type="GO" id="GO:0005886">
    <property type="term" value="C:plasma membrane"/>
    <property type="evidence" value="ECO:0007669"/>
    <property type="project" value="UniProtKB-SubCell"/>
</dbReference>
<evidence type="ECO:0000256" key="14">
    <source>
        <dbReference type="PIRSR" id="PIRSR603373-2"/>
    </source>
</evidence>
<feature type="transmembrane region" description="Helical" evidence="15">
    <location>
        <begin position="617"/>
        <end position="636"/>
    </location>
</feature>
<evidence type="ECO:0000259" key="16">
    <source>
        <dbReference type="PROSITE" id="PS51711"/>
    </source>
</evidence>
<dbReference type="Proteomes" id="UP000051269">
    <property type="component" value="Unassembled WGS sequence"/>
</dbReference>
<feature type="transmembrane region" description="Helical" evidence="15">
    <location>
        <begin position="286"/>
        <end position="307"/>
    </location>
</feature>
<dbReference type="PANTHER" id="PTHR43185:SF1">
    <property type="entry name" value="FE(2+) TRANSPORTER FEOB"/>
    <property type="match status" value="1"/>
</dbReference>
<keyword evidence="10 13" id="KW-0342">GTP-binding</keyword>
<name>A0A0R2RS39_9BACT</name>
<feature type="transmembrane region" description="Helical" evidence="15">
    <location>
        <begin position="656"/>
        <end position="677"/>
    </location>
</feature>
<evidence type="ECO:0000313" key="18">
    <source>
        <dbReference type="Proteomes" id="UP000051269"/>
    </source>
</evidence>
<evidence type="ECO:0000256" key="15">
    <source>
        <dbReference type="RuleBase" id="RU362098"/>
    </source>
</evidence>
<feature type="binding site" evidence="13">
    <location>
        <begin position="155"/>
        <end position="157"/>
    </location>
    <ligand>
        <name>GTP</name>
        <dbReference type="ChEBI" id="CHEBI:37565"/>
        <label>1</label>
    </ligand>
</feature>
<feature type="binding site" evidence="13">
    <location>
        <begin position="126"/>
        <end position="129"/>
    </location>
    <ligand>
        <name>GTP</name>
        <dbReference type="ChEBI" id="CHEBI:37565"/>
        <label>1</label>
    </ligand>
</feature>
<feature type="transmembrane region" description="Helical" evidence="15">
    <location>
        <begin position="461"/>
        <end position="478"/>
    </location>
</feature>
<dbReference type="Pfam" id="PF02421">
    <property type="entry name" value="FeoB_N"/>
    <property type="match status" value="1"/>
</dbReference>
<feature type="binding site" evidence="14">
    <location>
        <position position="25"/>
    </location>
    <ligand>
        <name>Mg(2+)</name>
        <dbReference type="ChEBI" id="CHEBI:18420"/>
        <label>2</label>
    </ligand>
</feature>
<evidence type="ECO:0000256" key="3">
    <source>
        <dbReference type="ARBA" id="ARBA00022475"/>
    </source>
</evidence>
<reference evidence="17 18" key="1">
    <citation type="submission" date="2015-10" db="EMBL/GenBank/DDBJ databases">
        <title>Metagenome-Assembled Genomes uncover a global brackish microbiome.</title>
        <authorList>
            <person name="Hugerth L.W."/>
            <person name="Larsson J."/>
            <person name="Alneberg J."/>
            <person name="Lindh M.V."/>
            <person name="Legrand C."/>
            <person name="Pinhassi J."/>
            <person name="Andersson A.F."/>
        </authorList>
    </citation>
    <scope>NUCLEOTIDE SEQUENCE [LARGE SCALE GENOMIC DNA]</scope>
    <source>
        <strain evidence="17">BACL18 MAG-120507-bin52</strain>
    </source>
</reference>
<dbReference type="SUPFAM" id="SSF52540">
    <property type="entry name" value="P-loop containing nucleoside triphosphate hydrolases"/>
    <property type="match status" value="1"/>
</dbReference>
<feature type="binding site" evidence="13">
    <location>
        <begin position="14"/>
        <end position="21"/>
    </location>
    <ligand>
        <name>GTP</name>
        <dbReference type="ChEBI" id="CHEBI:37565"/>
        <label>1</label>
    </ligand>
</feature>
<dbReference type="PANTHER" id="PTHR43185">
    <property type="entry name" value="FERROUS IRON TRANSPORT PROTEIN B"/>
    <property type="match status" value="1"/>
</dbReference>
<dbReference type="InterPro" id="IPR030389">
    <property type="entry name" value="G_FEOB_dom"/>
</dbReference>
<comment type="caution">
    <text evidence="17">The sequence shown here is derived from an EMBL/GenBank/DDBJ whole genome shotgun (WGS) entry which is preliminary data.</text>
</comment>
<keyword evidence="9" id="KW-0406">Ion transport</keyword>
<keyword evidence="14" id="KW-0479">Metal-binding</keyword>
<gene>
    <name evidence="17" type="ORF">ABR82_05145</name>
</gene>
<evidence type="ECO:0000256" key="12">
    <source>
        <dbReference type="NCBIfam" id="TIGR00437"/>
    </source>
</evidence>
<keyword evidence="8 15" id="KW-0408">Iron</keyword>
<evidence type="ECO:0000256" key="7">
    <source>
        <dbReference type="ARBA" id="ARBA00022989"/>
    </source>
</evidence>
<evidence type="ECO:0000256" key="13">
    <source>
        <dbReference type="PIRSR" id="PIRSR603373-1"/>
    </source>
</evidence>
<dbReference type="NCBIfam" id="TIGR00231">
    <property type="entry name" value="small_GTP"/>
    <property type="match status" value="1"/>
</dbReference>
<dbReference type="GO" id="GO:0015093">
    <property type="term" value="F:ferrous iron transmembrane transporter activity"/>
    <property type="evidence" value="ECO:0007669"/>
    <property type="project" value="UniProtKB-UniRule"/>
</dbReference>
<dbReference type="EMBL" id="LIBO01000017">
    <property type="protein sequence ID" value="KRO62979.1"/>
    <property type="molecule type" value="Genomic_DNA"/>
</dbReference>
<feature type="binding site" evidence="14">
    <location>
        <position position="28"/>
    </location>
    <ligand>
        <name>Mg(2+)</name>
        <dbReference type="ChEBI" id="CHEBI:18420"/>
        <label>2</label>
    </ligand>
</feature>
<dbReference type="PROSITE" id="PS51711">
    <property type="entry name" value="G_FEOB"/>
    <property type="match status" value="1"/>
</dbReference>
<dbReference type="Pfam" id="PF07664">
    <property type="entry name" value="FeoB_C"/>
    <property type="match status" value="1"/>
</dbReference>
<dbReference type="Gene3D" id="3.40.50.300">
    <property type="entry name" value="P-loop containing nucleotide triphosphate hydrolases"/>
    <property type="match status" value="1"/>
</dbReference>
<keyword evidence="3" id="KW-1003">Cell membrane</keyword>
<dbReference type="InterPro" id="IPR006073">
    <property type="entry name" value="GTP-bd"/>
</dbReference>
<dbReference type="InterPro" id="IPR050860">
    <property type="entry name" value="FeoB_GTPase"/>
</dbReference>
<comment type="similarity">
    <text evidence="15">Belongs to the TRAFAC class TrmE-Era-EngA-EngB-Septin-like GTPase superfamily. FeoB GTPase (TC 9.A.8) family.</text>
</comment>
<dbReference type="AlphaFoldDB" id="A0A0R2RS39"/>
<evidence type="ECO:0000256" key="4">
    <source>
        <dbReference type="ARBA" id="ARBA00022496"/>
    </source>
</evidence>
<comment type="function">
    <text evidence="15">Probable transporter of a GTP-driven Fe(2+) uptake system.</text>
</comment>
<organism evidence="17 18">
    <name type="scientific">Verrucomicrobia subdivision 6 bacterium BACL9 MAG-120507-bin52</name>
    <dbReference type="NCBI Taxonomy" id="1655590"/>
    <lineage>
        <taxon>Bacteria</taxon>
        <taxon>Pseudomonadati</taxon>
        <taxon>Verrucomicrobiota</taxon>
        <taxon>Verrucomicrobiia</taxon>
        <taxon>Verrucomicrobiales</taxon>
        <taxon>Verrucomicrobia subdivision 6</taxon>
    </lineage>
</organism>
<keyword evidence="2 15" id="KW-0813">Transport</keyword>
<evidence type="ECO:0000256" key="1">
    <source>
        <dbReference type="ARBA" id="ARBA00004651"/>
    </source>
</evidence>
<evidence type="ECO:0000256" key="5">
    <source>
        <dbReference type="ARBA" id="ARBA00022692"/>
    </source>
</evidence>
<dbReference type="InterPro" id="IPR005225">
    <property type="entry name" value="Small_GTP-bd"/>
</dbReference>
<feature type="binding site" evidence="13">
    <location>
        <begin position="39"/>
        <end position="43"/>
    </location>
    <ligand>
        <name>GTP</name>
        <dbReference type="ChEBI" id="CHEBI:37565"/>
        <label>1</label>
    </ligand>
</feature>
<evidence type="ECO:0000256" key="2">
    <source>
        <dbReference type="ARBA" id="ARBA00022448"/>
    </source>
</evidence>
<dbReference type="CDD" id="cd01879">
    <property type="entry name" value="FeoB"/>
    <property type="match status" value="1"/>
</dbReference>
<dbReference type="InterPro" id="IPR011642">
    <property type="entry name" value="Gate_dom"/>
</dbReference>
<feature type="transmembrane region" description="Helical" evidence="15">
    <location>
        <begin position="393"/>
        <end position="414"/>
    </location>
</feature>
<feature type="binding site" evidence="14">
    <location>
        <position position="29"/>
    </location>
    <ligand>
        <name>Mg(2+)</name>
        <dbReference type="ChEBI" id="CHEBI:18420"/>
        <label>2</label>
    </ligand>
</feature>
<feature type="domain" description="FeoB-type G" evidence="16">
    <location>
        <begin position="7"/>
        <end position="175"/>
    </location>
</feature>
<dbReference type="Pfam" id="PF07670">
    <property type="entry name" value="Gate"/>
    <property type="match status" value="2"/>
</dbReference>
<dbReference type="PRINTS" id="PR00326">
    <property type="entry name" value="GTP1OBG"/>
</dbReference>